<dbReference type="InterPro" id="IPR013749">
    <property type="entry name" value="PM/HMP-P_kinase-1"/>
</dbReference>
<keyword evidence="9" id="KW-1185">Reference proteome</keyword>
<sequence length="323" mass="35954">MPNVLSIQSHVVSGYVGNRAATFPMQYMGLDVDVINTVQLSNHTGYEKFIGKVFDSGHILELFEGLEYNKIDEYSYLLTGYMGNASNVDAVESIAKKLKKKNDKLFFLLDTVLGDYGKLYVPKELIALYREKLVLLADLVTPNQFEAELITERKITKLSDAIEACDYFHNLGVPNVIITSSLLEDVSVEGMDNVPLLHMIGSHMDPVSKTKKAFRISFPNLPGYFTGAGDLFCSLILSRLATDTNSEESGSDKLKKCCELAFASQNNIIEETMKYQKTTNIPAPLGLDQSGMSSELVKSFELKLIANRKYISDPIVKYQAVDI</sequence>
<dbReference type="NCBIfam" id="TIGR00687">
    <property type="entry name" value="pyridox_kin"/>
    <property type="match status" value="1"/>
</dbReference>
<feature type="domain" description="Pyridoxamine kinase/Phosphomethylpyrimidine kinase" evidence="7">
    <location>
        <begin position="83"/>
        <end position="248"/>
    </location>
</feature>
<dbReference type="GO" id="GO:0008478">
    <property type="term" value="F:pyridoxal kinase activity"/>
    <property type="evidence" value="ECO:0007669"/>
    <property type="project" value="UniProtKB-EC"/>
</dbReference>
<dbReference type="EMBL" id="MBFT01000009">
    <property type="protein sequence ID" value="PVV00029.1"/>
    <property type="molecule type" value="Genomic_DNA"/>
</dbReference>
<dbReference type="GO" id="GO:0005829">
    <property type="term" value="C:cytosol"/>
    <property type="evidence" value="ECO:0007669"/>
    <property type="project" value="TreeGrafter"/>
</dbReference>
<dbReference type="InterPro" id="IPR029056">
    <property type="entry name" value="Ribokinase-like"/>
</dbReference>
<accession>A0A2T9Z5Z6</accession>
<dbReference type="Proteomes" id="UP000245699">
    <property type="component" value="Unassembled WGS sequence"/>
</dbReference>
<evidence type="ECO:0000313" key="9">
    <source>
        <dbReference type="Proteomes" id="UP000245699"/>
    </source>
</evidence>
<dbReference type="PANTHER" id="PTHR10534:SF2">
    <property type="entry name" value="PYRIDOXAL KINASE"/>
    <property type="match status" value="1"/>
</dbReference>
<dbReference type="GO" id="GO:0009443">
    <property type="term" value="P:pyridoxal 5'-phosphate salvage"/>
    <property type="evidence" value="ECO:0007669"/>
    <property type="project" value="InterPro"/>
</dbReference>
<dbReference type="SUPFAM" id="SSF53613">
    <property type="entry name" value="Ribokinase-like"/>
    <property type="match status" value="1"/>
</dbReference>
<dbReference type="Gene3D" id="3.40.1190.20">
    <property type="match status" value="1"/>
</dbReference>
<name>A0A2T9Z5Z6_9FUNG</name>
<dbReference type="InterPro" id="IPR004625">
    <property type="entry name" value="PyrdxlKinase"/>
</dbReference>
<comment type="similarity">
    <text evidence="1">Belongs to the pyridoxine kinase family.</text>
</comment>
<dbReference type="AlphaFoldDB" id="A0A2T9Z5Z6"/>
<dbReference type="GO" id="GO:0005524">
    <property type="term" value="F:ATP binding"/>
    <property type="evidence" value="ECO:0007669"/>
    <property type="project" value="UniProtKB-KW"/>
</dbReference>
<keyword evidence="6" id="KW-0067">ATP-binding</keyword>
<evidence type="ECO:0000259" key="7">
    <source>
        <dbReference type="Pfam" id="PF08543"/>
    </source>
</evidence>
<dbReference type="PANTHER" id="PTHR10534">
    <property type="entry name" value="PYRIDOXAL KINASE"/>
    <property type="match status" value="1"/>
</dbReference>
<protein>
    <recommendedName>
        <fullName evidence="2">pyridoxal kinase</fullName>
        <ecNumber evidence="2">2.7.1.35</ecNumber>
    </recommendedName>
</protein>
<evidence type="ECO:0000256" key="4">
    <source>
        <dbReference type="ARBA" id="ARBA00022741"/>
    </source>
</evidence>
<proteinExistence type="inferred from homology"/>
<dbReference type="CDD" id="cd01173">
    <property type="entry name" value="pyridoxal_pyridoxamine_kinase"/>
    <property type="match status" value="1"/>
</dbReference>
<evidence type="ECO:0000256" key="1">
    <source>
        <dbReference type="ARBA" id="ARBA00008805"/>
    </source>
</evidence>
<evidence type="ECO:0000256" key="3">
    <source>
        <dbReference type="ARBA" id="ARBA00022679"/>
    </source>
</evidence>
<dbReference type="OrthoDB" id="2104723at2759"/>
<gene>
    <name evidence="8" type="ORF">BB559_000169</name>
</gene>
<dbReference type="STRING" id="61424.A0A2T9Z5Z6"/>
<evidence type="ECO:0000256" key="5">
    <source>
        <dbReference type="ARBA" id="ARBA00022777"/>
    </source>
</evidence>
<keyword evidence="5" id="KW-0418">Kinase</keyword>
<evidence type="ECO:0000313" key="8">
    <source>
        <dbReference type="EMBL" id="PVV00029.1"/>
    </source>
</evidence>
<comment type="caution">
    <text evidence="8">The sequence shown here is derived from an EMBL/GenBank/DDBJ whole genome shotgun (WGS) entry which is preliminary data.</text>
</comment>
<evidence type="ECO:0000256" key="6">
    <source>
        <dbReference type="ARBA" id="ARBA00022840"/>
    </source>
</evidence>
<keyword evidence="4" id="KW-0547">Nucleotide-binding</keyword>
<reference evidence="8 9" key="1">
    <citation type="journal article" date="2018" name="MBio">
        <title>Comparative Genomics Reveals the Core Gene Toolbox for the Fungus-Insect Symbiosis.</title>
        <authorList>
            <person name="Wang Y."/>
            <person name="Stata M."/>
            <person name="Wang W."/>
            <person name="Stajich J.E."/>
            <person name="White M.M."/>
            <person name="Moncalvo J.M."/>
        </authorList>
    </citation>
    <scope>NUCLEOTIDE SEQUENCE [LARGE SCALE GENOMIC DNA]</scope>
    <source>
        <strain evidence="8 9">AUS-77-4</strain>
    </source>
</reference>
<keyword evidence="3" id="KW-0808">Transferase</keyword>
<dbReference type="Pfam" id="PF08543">
    <property type="entry name" value="Phos_pyr_kin"/>
    <property type="match status" value="1"/>
</dbReference>
<organism evidence="8 9">
    <name type="scientific">Furculomyces boomerangus</name>
    <dbReference type="NCBI Taxonomy" id="61424"/>
    <lineage>
        <taxon>Eukaryota</taxon>
        <taxon>Fungi</taxon>
        <taxon>Fungi incertae sedis</taxon>
        <taxon>Zoopagomycota</taxon>
        <taxon>Kickxellomycotina</taxon>
        <taxon>Harpellomycetes</taxon>
        <taxon>Harpellales</taxon>
        <taxon>Harpellaceae</taxon>
        <taxon>Furculomyces</taxon>
    </lineage>
</organism>
<evidence type="ECO:0000256" key="2">
    <source>
        <dbReference type="ARBA" id="ARBA00012104"/>
    </source>
</evidence>
<dbReference type="EC" id="2.7.1.35" evidence="2"/>